<comment type="caution">
    <text evidence="7">The sequence shown here is derived from an EMBL/GenBank/DDBJ whole genome shotgun (WGS) entry which is preliminary data.</text>
</comment>
<feature type="domain" description="Methyltransferase" evidence="6">
    <location>
        <begin position="30"/>
        <end position="114"/>
    </location>
</feature>
<name>A0ABP8BRM8_9ACTN</name>
<dbReference type="Proteomes" id="UP001501710">
    <property type="component" value="Unassembled WGS sequence"/>
</dbReference>
<dbReference type="Pfam" id="PF13649">
    <property type="entry name" value="Methyltransf_25"/>
    <property type="match status" value="1"/>
</dbReference>
<sequence length="148" mass="15637">MMGNTGYDAELQGHNEMLRRAADVQPHDHVLDIGCGAGQTTRQAGQAAHAGSALGLDVSAPAIERARELTRTDGPRNVTFERADAQTYSFPPECFDLAISRFGTMFFADPAAAFTEHPPGAAPVRTAGDGGLAVRRAQRMGGRHPPGP</sequence>
<keyword evidence="3" id="KW-0808">Transferase</keyword>
<dbReference type="InterPro" id="IPR041698">
    <property type="entry name" value="Methyltransf_25"/>
</dbReference>
<dbReference type="PANTHER" id="PTHR44307">
    <property type="entry name" value="PHOSPHOETHANOLAMINE METHYLTRANSFERASE"/>
    <property type="match status" value="1"/>
</dbReference>
<dbReference type="Gene3D" id="3.40.50.150">
    <property type="entry name" value="Vaccinia Virus protein VP39"/>
    <property type="match status" value="1"/>
</dbReference>
<evidence type="ECO:0000256" key="3">
    <source>
        <dbReference type="ARBA" id="ARBA00022679"/>
    </source>
</evidence>
<protein>
    <recommendedName>
        <fullName evidence="6">Methyltransferase domain-containing protein</fullName>
    </recommendedName>
</protein>
<evidence type="ECO:0000256" key="1">
    <source>
        <dbReference type="ARBA" id="ARBA00005189"/>
    </source>
</evidence>
<dbReference type="PANTHER" id="PTHR44307:SF2">
    <property type="entry name" value="PHOSPHOETHANOLAMINE METHYLTRANSFERASE ISOFORM X1"/>
    <property type="match status" value="1"/>
</dbReference>
<keyword evidence="2" id="KW-0489">Methyltransferase</keyword>
<evidence type="ECO:0000313" key="7">
    <source>
        <dbReference type="EMBL" id="GAA4223621.1"/>
    </source>
</evidence>
<comment type="pathway">
    <text evidence="1">Lipid metabolism.</text>
</comment>
<comment type="catalytic activity">
    <reaction evidence="5">
        <text>phosphoethanolamine + S-adenosyl-L-methionine = N-methylethanolamine phosphate + S-adenosyl-L-homocysteine + H(+)</text>
        <dbReference type="Rhea" id="RHEA:20365"/>
        <dbReference type="ChEBI" id="CHEBI:15378"/>
        <dbReference type="ChEBI" id="CHEBI:57781"/>
        <dbReference type="ChEBI" id="CHEBI:57856"/>
        <dbReference type="ChEBI" id="CHEBI:58190"/>
        <dbReference type="ChEBI" id="CHEBI:59789"/>
        <dbReference type="EC" id="2.1.1.103"/>
    </reaction>
    <physiologicalReaction direction="left-to-right" evidence="5">
        <dbReference type="Rhea" id="RHEA:20366"/>
    </physiologicalReaction>
</comment>
<accession>A0ABP8BRM8</accession>
<keyword evidence="8" id="KW-1185">Reference proteome</keyword>
<evidence type="ECO:0000259" key="6">
    <source>
        <dbReference type="Pfam" id="PF13649"/>
    </source>
</evidence>
<proteinExistence type="predicted"/>
<dbReference type="CDD" id="cd02440">
    <property type="entry name" value="AdoMet_MTases"/>
    <property type="match status" value="1"/>
</dbReference>
<reference evidence="8" key="1">
    <citation type="journal article" date="2019" name="Int. J. Syst. Evol. Microbiol.">
        <title>The Global Catalogue of Microorganisms (GCM) 10K type strain sequencing project: providing services to taxonomists for standard genome sequencing and annotation.</title>
        <authorList>
            <consortium name="The Broad Institute Genomics Platform"/>
            <consortium name="The Broad Institute Genome Sequencing Center for Infectious Disease"/>
            <person name="Wu L."/>
            <person name="Ma J."/>
        </authorList>
    </citation>
    <scope>NUCLEOTIDE SEQUENCE [LARGE SCALE GENOMIC DNA]</scope>
    <source>
        <strain evidence="8">JCM 17440</strain>
    </source>
</reference>
<gene>
    <name evidence="7" type="ORF">GCM10022254_01140</name>
</gene>
<evidence type="ECO:0000256" key="4">
    <source>
        <dbReference type="ARBA" id="ARBA00025707"/>
    </source>
</evidence>
<dbReference type="EMBL" id="BAABAS010000001">
    <property type="protein sequence ID" value="GAA4223621.1"/>
    <property type="molecule type" value="Genomic_DNA"/>
</dbReference>
<evidence type="ECO:0000313" key="8">
    <source>
        <dbReference type="Proteomes" id="UP001501710"/>
    </source>
</evidence>
<dbReference type="SUPFAM" id="SSF53335">
    <property type="entry name" value="S-adenosyl-L-methionine-dependent methyltransferases"/>
    <property type="match status" value="1"/>
</dbReference>
<evidence type="ECO:0000256" key="2">
    <source>
        <dbReference type="ARBA" id="ARBA00022603"/>
    </source>
</evidence>
<evidence type="ECO:0000256" key="5">
    <source>
        <dbReference type="ARBA" id="ARBA00047622"/>
    </source>
</evidence>
<comment type="pathway">
    <text evidence="4">Phospholipid metabolism.</text>
</comment>
<dbReference type="RefSeq" id="WP_344887756.1">
    <property type="nucleotide sequence ID" value="NZ_BAABAS010000001.1"/>
</dbReference>
<dbReference type="InterPro" id="IPR029063">
    <property type="entry name" value="SAM-dependent_MTases_sf"/>
</dbReference>
<organism evidence="7 8">
    <name type="scientific">Actinomadura meridiana</name>
    <dbReference type="NCBI Taxonomy" id="559626"/>
    <lineage>
        <taxon>Bacteria</taxon>
        <taxon>Bacillati</taxon>
        <taxon>Actinomycetota</taxon>
        <taxon>Actinomycetes</taxon>
        <taxon>Streptosporangiales</taxon>
        <taxon>Thermomonosporaceae</taxon>
        <taxon>Actinomadura</taxon>
    </lineage>
</organism>